<dbReference type="PANTHER" id="PTHR47505:SF1">
    <property type="entry name" value="DNA UTILIZATION PROTEIN YHGH"/>
    <property type="match status" value="1"/>
</dbReference>
<sequence length="236" mass="23860">MRDALRELASLLLPVDCAGCGGDGGPLCGRCGAALTALRPAAVVPRPAGAPAVLWSGGGYGGPLRGALLAHKERGALPLCRPLGGVLAAAVEAALAACGPRVRDGPVLLVPAPSARAAVARRGHDPLLRVCGAAARQLRARGRRVGVAPLLRHRRAVADQVGLDARGRRANLDRALVAAPPGRRSGCVVVVDDLLTTGATLAECCRALRASGARAAPVAAAVIATPQRYPIGGTRR</sequence>
<protein>
    <submittedName>
        <fullName evidence="2">ComF family protein</fullName>
    </submittedName>
</protein>
<evidence type="ECO:0000313" key="3">
    <source>
        <dbReference type="Proteomes" id="UP000578686"/>
    </source>
</evidence>
<dbReference type="RefSeq" id="WP_167974256.1">
    <property type="nucleotide sequence ID" value="NZ_BHZG01000271.1"/>
</dbReference>
<dbReference type="InterPro" id="IPR029057">
    <property type="entry name" value="PRTase-like"/>
</dbReference>
<comment type="similarity">
    <text evidence="1">Belongs to the ComF/GntX family.</text>
</comment>
<dbReference type="PANTHER" id="PTHR47505">
    <property type="entry name" value="DNA UTILIZATION PROTEIN YHGH"/>
    <property type="match status" value="1"/>
</dbReference>
<dbReference type="InterPro" id="IPR051910">
    <property type="entry name" value="ComF/GntX_DNA_util-trans"/>
</dbReference>
<name>A0A7X6D568_9ACTN</name>
<keyword evidence="3" id="KW-1185">Reference proteome</keyword>
<dbReference type="InterPro" id="IPR000836">
    <property type="entry name" value="PRTase_dom"/>
</dbReference>
<dbReference type="AlphaFoldDB" id="A0A7X6D568"/>
<dbReference type="SUPFAM" id="SSF53271">
    <property type="entry name" value="PRTase-like"/>
    <property type="match status" value="1"/>
</dbReference>
<proteinExistence type="inferred from homology"/>
<organism evidence="2 3">
    <name type="scientific">Streptomyces lonarensis</name>
    <dbReference type="NCBI Taxonomy" id="700599"/>
    <lineage>
        <taxon>Bacteria</taxon>
        <taxon>Bacillati</taxon>
        <taxon>Actinomycetota</taxon>
        <taxon>Actinomycetes</taxon>
        <taxon>Kitasatosporales</taxon>
        <taxon>Streptomycetaceae</taxon>
        <taxon>Streptomyces</taxon>
    </lineage>
</organism>
<evidence type="ECO:0000313" key="2">
    <source>
        <dbReference type="EMBL" id="NJQ08404.1"/>
    </source>
</evidence>
<dbReference type="Proteomes" id="UP000578686">
    <property type="component" value="Unassembled WGS sequence"/>
</dbReference>
<gene>
    <name evidence="2" type="ORF">HCN56_23220</name>
</gene>
<reference evidence="2 3" key="1">
    <citation type="submission" date="2020-03" db="EMBL/GenBank/DDBJ databases">
        <title>Draft genome of Streptomyces sp. ventii, isolated from the Axial Seamount in the Pacific Ocean, and resequencing of the two type strains Streptomyces lonarensis strain NCL 716 and Streptomyces bohaiensis strain 11A07.</title>
        <authorList>
            <person name="Loughran R.M."/>
            <person name="Pfannmuller K.M."/>
            <person name="Wasson B.J."/>
            <person name="Deadmond M.C."/>
            <person name="Paddock B.E."/>
            <person name="Koyack M.J."/>
            <person name="Gallegos D.A."/>
            <person name="Mitchell E.A."/>
            <person name="Ushijima B."/>
            <person name="Saw J.H."/>
            <person name="Mcphail K.L."/>
            <person name="Videau P."/>
        </authorList>
    </citation>
    <scope>NUCLEOTIDE SEQUENCE [LARGE SCALE GENOMIC DNA]</scope>
    <source>
        <strain evidence="2 3">NCL716</strain>
    </source>
</reference>
<accession>A0A7X6D568</accession>
<comment type="caution">
    <text evidence="2">The sequence shown here is derived from an EMBL/GenBank/DDBJ whole genome shotgun (WGS) entry which is preliminary data.</text>
</comment>
<evidence type="ECO:0000256" key="1">
    <source>
        <dbReference type="ARBA" id="ARBA00008007"/>
    </source>
</evidence>
<dbReference type="Gene3D" id="3.40.50.2020">
    <property type="match status" value="1"/>
</dbReference>
<dbReference type="CDD" id="cd06223">
    <property type="entry name" value="PRTases_typeI"/>
    <property type="match status" value="1"/>
</dbReference>
<dbReference type="EMBL" id="JAAVJD010000300">
    <property type="protein sequence ID" value="NJQ08404.1"/>
    <property type="molecule type" value="Genomic_DNA"/>
</dbReference>